<dbReference type="EMBL" id="JANBVN010000031">
    <property type="protein sequence ID" value="KAJ9160820.1"/>
    <property type="molecule type" value="Genomic_DNA"/>
</dbReference>
<evidence type="ECO:0000313" key="2">
    <source>
        <dbReference type="EMBL" id="KAJ9160820.1"/>
    </source>
</evidence>
<keyword evidence="3" id="KW-1185">Reference proteome</keyword>
<proteinExistence type="predicted"/>
<dbReference type="PANTHER" id="PTHR43194:SF2">
    <property type="entry name" value="PEROXISOMAL MEMBRANE PROTEIN LPX1"/>
    <property type="match status" value="1"/>
</dbReference>
<dbReference type="SUPFAM" id="SSF53474">
    <property type="entry name" value="alpha/beta-Hydrolases"/>
    <property type="match status" value="1"/>
</dbReference>
<dbReference type="PANTHER" id="PTHR43194">
    <property type="entry name" value="HYDROLASE ALPHA/BETA FOLD FAMILY"/>
    <property type="match status" value="1"/>
</dbReference>
<dbReference type="InterPro" id="IPR029058">
    <property type="entry name" value="AB_hydrolase_fold"/>
</dbReference>
<dbReference type="Proteomes" id="UP001174691">
    <property type="component" value="Unassembled WGS sequence"/>
</dbReference>
<dbReference type="AlphaFoldDB" id="A0AA38VYQ6"/>
<evidence type="ECO:0000313" key="3">
    <source>
        <dbReference type="Proteomes" id="UP001174691"/>
    </source>
</evidence>
<sequence>MELFTLPSGRPISYEFTYKTEPSRPTILLSNSLAAHLSFWDRVVAALHDAGFRVIRYDHPGHGRSGVPSDLSSTTFDSLAEDVYTLLTSSDITRWFAGVNSPASLTPSLHAWIGVSMGAALGVVFAVRHPGMIRNLLICDTIACSPSNAGAPDAFTPRVAAAREAGSMDRAVEETMGRWFGAEWIAANPDEAARVRNLMRKTSVDGFETCIAALKSDTFDIRPVVGKLAQCVEHVRLVVGERDADLPEKMAQMRHQVQKGFEAAGKDEKVELVVVPKAGHVPFIDGYDDYIKAVLPFLQR</sequence>
<evidence type="ECO:0000259" key="1">
    <source>
        <dbReference type="Pfam" id="PF12697"/>
    </source>
</evidence>
<protein>
    <submittedName>
        <fullName evidence="2">Alpha/beta-hydrolase</fullName>
    </submittedName>
</protein>
<accession>A0AA38VYQ6</accession>
<dbReference type="Gene3D" id="3.40.50.1820">
    <property type="entry name" value="alpha/beta hydrolase"/>
    <property type="match status" value="1"/>
</dbReference>
<dbReference type="InterPro" id="IPR000073">
    <property type="entry name" value="AB_hydrolase_1"/>
</dbReference>
<gene>
    <name evidence="2" type="ORF">NKR19_g2960</name>
</gene>
<organism evidence="2 3">
    <name type="scientific">Coniochaeta hoffmannii</name>
    <dbReference type="NCBI Taxonomy" id="91930"/>
    <lineage>
        <taxon>Eukaryota</taxon>
        <taxon>Fungi</taxon>
        <taxon>Dikarya</taxon>
        <taxon>Ascomycota</taxon>
        <taxon>Pezizomycotina</taxon>
        <taxon>Sordariomycetes</taxon>
        <taxon>Sordariomycetidae</taxon>
        <taxon>Coniochaetales</taxon>
        <taxon>Coniochaetaceae</taxon>
        <taxon>Coniochaeta</taxon>
    </lineage>
</organism>
<dbReference type="InterPro" id="IPR050228">
    <property type="entry name" value="Carboxylesterase_BioH"/>
</dbReference>
<name>A0AA38VYQ6_9PEZI</name>
<reference evidence="2" key="1">
    <citation type="submission" date="2022-07" db="EMBL/GenBank/DDBJ databases">
        <title>Fungi with potential for degradation of polypropylene.</title>
        <authorList>
            <person name="Gostincar C."/>
        </authorList>
    </citation>
    <scope>NUCLEOTIDE SEQUENCE</scope>
    <source>
        <strain evidence="2">EXF-13287</strain>
    </source>
</reference>
<feature type="domain" description="AB hydrolase-1" evidence="1">
    <location>
        <begin position="38"/>
        <end position="291"/>
    </location>
</feature>
<dbReference type="Pfam" id="PF12697">
    <property type="entry name" value="Abhydrolase_6"/>
    <property type="match status" value="1"/>
</dbReference>
<comment type="caution">
    <text evidence="2">The sequence shown here is derived from an EMBL/GenBank/DDBJ whole genome shotgun (WGS) entry which is preliminary data.</text>
</comment>